<protein>
    <submittedName>
        <fullName evidence="1">Peroxide stress protein YaaA</fullName>
    </submittedName>
</protein>
<dbReference type="PANTHER" id="PTHR30283">
    <property type="entry name" value="PEROXIDE STRESS RESPONSE PROTEIN YAAA"/>
    <property type="match status" value="1"/>
</dbReference>
<evidence type="ECO:0000313" key="2">
    <source>
        <dbReference type="Proteomes" id="UP001211044"/>
    </source>
</evidence>
<dbReference type="GO" id="GO:0033194">
    <property type="term" value="P:response to hydroperoxide"/>
    <property type="evidence" value="ECO:0007669"/>
    <property type="project" value="TreeGrafter"/>
</dbReference>
<evidence type="ECO:0000313" key="1">
    <source>
        <dbReference type="EMBL" id="WCE46958.1"/>
    </source>
</evidence>
<dbReference type="GO" id="GO:0005829">
    <property type="term" value="C:cytosol"/>
    <property type="evidence" value="ECO:0007669"/>
    <property type="project" value="TreeGrafter"/>
</dbReference>
<dbReference type="PANTHER" id="PTHR30283:SF4">
    <property type="entry name" value="PEROXIDE STRESS RESISTANCE PROTEIN YAAA"/>
    <property type="match status" value="1"/>
</dbReference>
<name>A0AB38XRN3_9ACTO</name>
<proteinExistence type="predicted"/>
<gene>
    <name evidence="1" type="primary">yaaA</name>
    <name evidence="1" type="ORF">PIG85_04735</name>
</gene>
<sequence>MIILLPPSEGKSSPAGDDFDLDRISPFNRELRAAREQVLAELIETSARPDALEVLGVGPRTASAVGANTELRTAATGPAYTVYSGVLYEAGKLAQAAAKVGPQSQVRLYVQSALFGIVDLFSAIPAYRLSINTKLPTLGSLGSFWRDRLADLMNAQIGSQTVIDCRSAAYAKVWPGTDHNLFSVGVRALRDGREKVISHMAKKYRGLLATALLEEGKDLTIDEVLELSRTLPEIRDARLEELPRATALTLLVK</sequence>
<accession>A0AB38XRN3</accession>
<dbReference type="InterPro" id="IPR005583">
    <property type="entry name" value="YaaA"/>
</dbReference>
<dbReference type="EMBL" id="CP116394">
    <property type="protein sequence ID" value="WCE46958.1"/>
    <property type="molecule type" value="Genomic_DNA"/>
</dbReference>
<dbReference type="RefSeq" id="WP_239181408.1">
    <property type="nucleotide sequence ID" value="NZ_CP116394.1"/>
</dbReference>
<dbReference type="Pfam" id="PF03883">
    <property type="entry name" value="H2O2_YaaD"/>
    <property type="match status" value="1"/>
</dbReference>
<reference evidence="1" key="1">
    <citation type="submission" date="2023-01" db="EMBL/GenBank/DDBJ databases">
        <title>Comparative Genomic Analysis of the Clinically-Derived Winkia Strain NY0527 Provides Evidence into the Taxonomic Reassignment of Winkia neuii and Characterizes Their Virulence Traits.</title>
        <authorList>
            <person name="Cai X."/>
            <person name="Peng Y."/>
            <person name="Li M."/>
            <person name="Qiu Y."/>
            <person name="Wang Y."/>
            <person name="Xu L."/>
            <person name="Hou Q."/>
        </authorList>
    </citation>
    <scope>NUCLEOTIDE SEQUENCE</scope>
    <source>
        <strain evidence="1">NY0527</strain>
    </source>
</reference>
<dbReference type="KEGG" id="wne:PIG85_04735"/>
<dbReference type="AlphaFoldDB" id="A0AB38XRN3"/>
<organism evidence="1 2">
    <name type="scientific">Winkia neuii subsp. anitrata</name>
    <dbReference type="NCBI Taxonomy" id="29318"/>
    <lineage>
        <taxon>Bacteria</taxon>
        <taxon>Bacillati</taxon>
        <taxon>Actinomycetota</taxon>
        <taxon>Actinomycetes</taxon>
        <taxon>Actinomycetales</taxon>
        <taxon>Actinomycetaceae</taxon>
        <taxon>Winkia</taxon>
    </lineage>
</organism>
<dbReference type="Proteomes" id="UP001211044">
    <property type="component" value="Chromosome"/>
</dbReference>